<organism evidence="1 2">
    <name type="scientific">Cardiocondyla obscurior</name>
    <dbReference type="NCBI Taxonomy" id="286306"/>
    <lineage>
        <taxon>Eukaryota</taxon>
        <taxon>Metazoa</taxon>
        <taxon>Ecdysozoa</taxon>
        <taxon>Arthropoda</taxon>
        <taxon>Hexapoda</taxon>
        <taxon>Insecta</taxon>
        <taxon>Pterygota</taxon>
        <taxon>Neoptera</taxon>
        <taxon>Endopterygota</taxon>
        <taxon>Hymenoptera</taxon>
        <taxon>Apocrita</taxon>
        <taxon>Aculeata</taxon>
        <taxon>Formicoidea</taxon>
        <taxon>Formicidae</taxon>
        <taxon>Myrmicinae</taxon>
        <taxon>Cardiocondyla</taxon>
    </lineage>
</organism>
<reference evidence="1 2" key="1">
    <citation type="submission" date="2023-03" db="EMBL/GenBank/DDBJ databases">
        <title>High recombination rates correlate with genetic variation in Cardiocondyla obscurior ants.</title>
        <authorList>
            <person name="Errbii M."/>
        </authorList>
    </citation>
    <scope>NUCLEOTIDE SEQUENCE [LARGE SCALE GENOMIC DNA]</scope>
    <source>
        <strain evidence="1">Alpha-2009</strain>
        <tissue evidence="1">Whole body</tissue>
    </source>
</reference>
<evidence type="ECO:0000313" key="1">
    <source>
        <dbReference type="EMBL" id="KAL0128760.1"/>
    </source>
</evidence>
<dbReference type="AlphaFoldDB" id="A0AAW2GNW4"/>
<dbReference type="Proteomes" id="UP001430953">
    <property type="component" value="Unassembled WGS sequence"/>
</dbReference>
<sequence>MRLNYTISRILAIRFPSRIACRRVRQDRRVRFKILTSSLYVTNVSFKPRTKAEDSPFSCVCITGTAGNARSPSPAHRTLHM</sequence>
<protein>
    <submittedName>
        <fullName evidence="1">Uncharacterized protein</fullName>
    </submittedName>
</protein>
<evidence type="ECO:0000313" key="2">
    <source>
        <dbReference type="Proteomes" id="UP001430953"/>
    </source>
</evidence>
<dbReference type="EMBL" id="JADYXP020000003">
    <property type="protein sequence ID" value="KAL0128760.1"/>
    <property type="molecule type" value="Genomic_DNA"/>
</dbReference>
<proteinExistence type="predicted"/>
<comment type="caution">
    <text evidence="1">The sequence shown here is derived from an EMBL/GenBank/DDBJ whole genome shotgun (WGS) entry which is preliminary data.</text>
</comment>
<gene>
    <name evidence="1" type="ORF">PUN28_003864</name>
</gene>
<accession>A0AAW2GNW4</accession>
<name>A0AAW2GNW4_9HYME</name>
<keyword evidence="2" id="KW-1185">Reference proteome</keyword>